<dbReference type="InterPro" id="IPR041916">
    <property type="entry name" value="Anti_sigma_zinc_sf"/>
</dbReference>
<organism evidence="14 15">
    <name type="scientific">Oerskovia rustica</name>
    <dbReference type="NCBI Taxonomy" id="2762237"/>
    <lineage>
        <taxon>Bacteria</taxon>
        <taxon>Bacillati</taxon>
        <taxon>Actinomycetota</taxon>
        <taxon>Actinomycetes</taxon>
        <taxon>Micrococcales</taxon>
        <taxon>Cellulomonadaceae</taxon>
        <taxon>Oerskovia</taxon>
    </lineage>
</organism>
<feature type="compositionally biased region" description="Gly residues" evidence="11">
    <location>
        <begin position="8"/>
        <end position="17"/>
    </location>
</feature>
<feature type="transmembrane region" description="Helical" evidence="12">
    <location>
        <begin position="126"/>
        <end position="147"/>
    </location>
</feature>
<evidence type="ECO:0000256" key="9">
    <source>
        <dbReference type="ARBA" id="ARBA00029829"/>
    </source>
</evidence>
<feature type="domain" description="Anti-sigma K factor RskA C-terminal" evidence="13">
    <location>
        <begin position="130"/>
        <end position="262"/>
    </location>
</feature>
<dbReference type="Gene3D" id="1.10.10.1320">
    <property type="entry name" value="Anti-sigma factor, zinc-finger domain"/>
    <property type="match status" value="1"/>
</dbReference>
<evidence type="ECO:0000256" key="1">
    <source>
        <dbReference type="ARBA" id="ARBA00004167"/>
    </source>
</evidence>
<dbReference type="Pfam" id="PF10099">
    <property type="entry name" value="RskA_C"/>
    <property type="match status" value="1"/>
</dbReference>
<accession>A0ABR8RUC4</accession>
<keyword evidence="7 12" id="KW-0472">Membrane</keyword>
<keyword evidence="4 12" id="KW-0812">Transmembrane</keyword>
<comment type="subcellular location">
    <subcellularLocation>
        <location evidence="2">Cell membrane</location>
    </subcellularLocation>
    <subcellularLocation>
        <location evidence="1">Membrane</location>
        <topology evidence="1">Single-pass membrane protein</topology>
    </subcellularLocation>
</comment>
<evidence type="ECO:0000256" key="6">
    <source>
        <dbReference type="ARBA" id="ARBA00023015"/>
    </source>
</evidence>
<evidence type="ECO:0000256" key="4">
    <source>
        <dbReference type="ARBA" id="ARBA00022692"/>
    </source>
</evidence>
<dbReference type="EMBL" id="JACSQQ010000017">
    <property type="protein sequence ID" value="MBD7951007.1"/>
    <property type="molecule type" value="Genomic_DNA"/>
</dbReference>
<reference evidence="14 15" key="1">
    <citation type="submission" date="2020-08" db="EMBL/GenBank/DDBJ databases">
        <title>A Genomic Blueprint of the Chicken Gut Microbiome.</title>
        <authorList>
            <person name="Gilroy R."/>
            <person name="Ravi A."/>
            <person name="Getino M."/>
            <person name="Pursley I."/>
            <person name="Horton D.L."/>
            <person name="Alikhan N.-F."/>
            <person name="Baker D."/>
            <person name="Gharbi K."/>
            <person name="Hall N."/>
            <person name="Watson M."/>
            <person name="Adriaenssens E.M."/>
            <person name="Foster-Nyarko E."/>
            <person name="Jarju S."/>
            <person name="Secka A."/>
            <person name="Antonio M."/>
            <person name="Oren A."/>
            <person name="Chaudhuri R."/>
            <person name="La Ragione R.M."/>
            <person name="Hildebrand F."/>
            <person name="Pallen M.J."/>
        </authorList>
    </citation>
    <scope>NUCLEOTIDE SEQUENCE [LARGE SCALE GENOMIC DNA]</scope>
    <source>
        <strain evidence="14 15">Sa4CUA1</strain>
    </source>
</reference>
<dbReference type="InterPro" id="IPR018764">
    <property type="entry name" value="RskA_C"/>
</dbReference>
<dbReference type="RefSeq" id="WP_191796349.1">
    <property type="nucleotide sequence ID" value="NZ_JACSQQ010000017.1"/>
</dbReference>
<keyword evidence="6" id="KW-0805">Transcription regulation</keyword>
<evidence type="ECO:0000259" key="13">
    <source>
        <dbReference type="Pfam" id="PF10099"/>
    </source>
</evidence>
<feature type="region of interest" description="Disordered" evidence="11">
    <location>
        <begin position="99"/>
        <end position="121"/>
    </location>
</feature>
<evidence type="ECO:0000256" key="10">
    <source>
        <dbReference type="ARBA" id="ARBA00030803"/>
    </source>
</evidence>
<dbReference type="PANTHER" id="PTHR37461:SF1">
    <property type="entry name" value="ANTI-SIGMA-K FACTOR RSKA"/>
    <property type="match status" value="1"/>
</dbReference>
<dbReference type="PANTHER" id="PTHR37461">
    <property type="entry name" value="ANTI-SIGMA-K FACTOR RSKA"/>
    <property type="match status" value="1"/>
</dbReference>
<keyword evidence="15" id="KW-1185">Reference proteome</keyword>
<evidence type="ECO:0000256" key="12">
    <source>
        <dbReference type="SAM" id="Phobius"/>
    </source>
</evidence>
<proteinExistence type="predicted"/>
<name>A0ABR8RUC4_9CELL</name>
<evidence type="ECO:0000256" key="8">
    <source>
        <dbReference type="ARBA" id="ARBA00023163"/>
    </source>
</evidence>
<protein>
    <recommendedName>
        <fullName evidence="10">Regulator of SigK</fullName>
    </recommendedName>
    <alternativeName>
        <fullName evidence="9">Sigma-K anti-sigma factor RskA</fullName>
    </alternativeName>
</protein>
<evidence type="ECO:0000313" key="15">
    <source>
        <dbReference type="Proteomes" id="UP000641803"/>
    </source>
</evidence>
<feature type="region of interest" description="Disordered" evidence="11">
    <location>
        <begin position="1"/>
        <end position="32"/>
    </location>
</feature>
<dbReference type="Proteomes" id="UP000641803">
    <property type="component" value="Unassembled WGS sequence"/>
</dbReference>
<evidence type="ECO:0000256" key="5">
    <source>
        <dbReference type="ARBA" id="ARBA00022989"/>
    </source>
</evidence>
<evidence type="ECO:0000313" key="14">
    <source>
        <dbReference type="EMBL" id="MBD7951007.1"/>
    </source>
</evidence>
<keyword evidence="5 12" id="KW-1133">Transmembrane helix</keyword>
<keyword evidence="8" id="KW-0804">Transcription</keyword>
<keyword evidence="3" id="KW-1003">Cell membrane</keyword>
<dbReference type="InterPro" id="IPR051474">
    <property type="entry name" value="Anti-sigma-K/W_factor"/>
</dbReference>
<evidence type="ECO:0000256" key="2">
    <source>
        <dbReference type="ARBA" id="ARBA00004236"/>
    </source>
</evidence>
<evidence type="ECO:0000256" key="11">
    <source>
        <dbReference type="SAM" id="MobiDB-lite"/>
    </source>
</evidence>
<gene>
    <name evidence="14" type="ORF">H9652_11400</name>
</gene>
<comment type="caution">
    <text evidence="14">The sequence shown here is derived from an EMBL/GenBank/DDBJ whole genome shotgun (WGS) entry which is preliminary data.</text>
</comment>
<evidence type="ECO:0000256" key="3">
    <source>
        <dbReference type="ARBA" id="ARBA00022475"/>
    </source>
</evidence>
<feature type="compositionally biased region" description="Basic and acidic residues" evidence="11">
    <location>
        <begin position="20"/>
        <end position="32"/>
    </location>
</feature>
<evidence type="ECO:0000256" key="7">
    <source>
        <dbReference type="ARBA" id="ARBA00023136"/>
    </source>
</evidence>
<sequence>MADDTGRPPGGAQGSGGSDAQDRPGGPDESRDLLAAYALDAVDDLDRRLVERLLAADPEARRELDEHRAVVAAFTVDSAPPVALRERVLGSIASVPQVAETPRSADAAGTSGGARPGTARRPRRRWAAVAVAAAAVVAVAVPTTLAIQARQEQVRLQTQADALASMLADPTAEIVRGEMVGGGDASALVSGDRVLFSVTDLPQAGSAEDYQLWLVEGEEMVSAGVFDARDGSAALLVEAAGSAGVAVTLEPAGGSPQPTSDPLVVLET</sequence>